<proteinExistence type="predicted"/>
<gene>
    <name evidence="1" type="ORF">EVA_14517</name>
</gene>
<evidence type="ECO:0000313" key="1">
    <source>
        <dbReference type="EMBL" id="EJW97376.1"/>
    </source>
</evidence>
<sequence>MILIAMMNYCDKIHYNILSTEPGDFPDMVDGLLAALPQDEVILRLAFFGTPADNEQYLERRVLLREKVRRHYGDSEPALIYVSQPPLNAPLILEVHSMVPEEDDRIAFHRFGCVPYV</sequence>
<dbReference type="AlphaFoldDB" id="J9FQY9"/>
<feature type="non-terminal residue" evidence="1">
    <location>
        <position position="117"/>
    </location>
</feature>
<protein>
    <submittedName>
        <fullName evidence="1">Endoribonuclease L-PSP</fullName>
    </submittedName>
</protein>
<accession>J9FQY9</accession>
<dbReference type="EMBL" id="AMCI01004796">
    <property type="protein sequence ID" value="EJW97376.1"/>
    <property type="molecule type" value="Genomic_DNA"/>
</dbReference>
<organism evidence="1">
    <name type="scientific">gut metagenome</name>
    <dbReference type="NCBI Taxonomy" id="749906"/>
    <lineage>
        <taxon>unclassified sequences</taxon>
        <taxon>metagenomes</taxon>
        <taxon>organismal metagenomes</taxon>
    </lineage>
</organism>
<reference evidence="1" key="1">
    <citation type="journal article" date="2012" name="PLoS ONE">
        <title>Gene sets for utilization of primary and secondary nutrition supplies in the distal gut of endangered iberian lynx.</title>
        <authorList>
            <person name="Alcaide M."/>
            <person name="Messina E."/>
            <person name="Richter M."/>
            <person name="Bargiela R."/>
            <person name="Peplies J."/>
            <person name="Huws S.A."/>
            <person name="Newbold C.J."/>
            <person name="Golyshin P.N."/>
            <person name="Simon M.A."/>
            <person name="Lopez G."/>
            <person name="Yakimov M.M."/>
            <person name="Ferrer M."/>
        </authorList>
    </citation>
    <scope>NUCLEOTIDE SEQUENCE</scope>
</reference>
<comment type="caution">
    <text evidence="1">The sequence shown here is derived from an EMBL/GenBank/DDBJ whole genome shotgun (WGS) entry which is preliminary data.</text>
</comment>
<name>J9FQY9_9ZZZZ</name>